<accession>A0A0L0P3X1</accession>
<evidence type="ECO:0000313" key="1">
    <source>
        <dbReference type="EMBL" id="KNE00940.1"/>
    </source>
</evidence>
<gene>
    <name evidence="1" type="ORF">QG37_01811</name>
</gene>
<sequence length="80" mass="9217">MASSAFKSNTARNTNKIQKGLFLFLELENEKKNSQDITHLLWFHTSLLLFLPTPNAQFRIPKDRVRFSSAMHSGLLRSKP</sequence>
<dbReference type="Proteomes" id="UP000037122">
    <property type="component" value="Unassembled WGS sequence"/>
</dbReference>
<dbReference type="AlphaFoldDB" id="A0A0L0P3X1"/>
<proteinExistence type="predicted"/>
<name>A0A0L0P3X1_CANAR</name>
<evidence type="ECO:0000313" key="2">
    <source>
        <dbReference type="Proteomes" id="UP000037122"/>
    </source>
</evidence>
<reference evidence="2" key="1">
    <citation type="journal article" date="2015" name="BMC Genomics">
        <title>Draft genome of a commonly misdiagnosed multidrug resistant pathogen Candida auris.</title>
        <authorList>
            <person name="Chatterjee S."/>
            <person name="Alampalli S.V."/>
            <person name="Nageshan R.K."/>
            <person name="Chettiar S.T."/>
            <person name="Joshi S."/>
            <person name="Tatu U.S."/>
        </authorList>
    </citation>
    <scope>NUCLEOTIDE SEQUENCE [LARGE SCALE GENOMIC DNA]</scope>
    <source>
        <strain evidence="2">6684</strain>
    </source>
</reference>
<protein>
    <submittedName>
        <fullName evidence="1">Uncharacterized protein</fullName>
    </submittedName>
</protein>
<dbReference type="VEuPathDB" id="FungiDB:QG37_01811"/>
<comment type="caution">
    <text evidence="1">The sequence shown here is derived from an EMBL/GenBank/DDBJ whole genome shotgun (WGS) entry which is preliminary data.</text>
</comment>
<dbReference type="EMBL" id="LGST01000016">
    <property type="protein sequence ID" value="KNE00940.1"/>
    <property type="molecule type" value="Genomic_DNA"/>
</dbReference>
<organism evidence="1 2">
    <name type="scientific">Candidozyma auris</name>
    <name type="common">Yeast</name>
    <name type="synonym">Candida auris</name>
    <dbReference type="NCBI Taxonomy" id="498019"/>
    <lineage>
        <taxon>Eukaryota</taxon>
        <taxon>Fungi</taxon>
        <taxon>Dikarya</taxon>
        <taxon>Ascomycota</taxon>
        <taxon>Saccharomycotina</taxon>
        <taxon>Pichiomycetes</taxon>
        <taxon>Metschnikowiaceae</taxon>
        <taxon>Candidozyma</taxon>
    </lineage>
</organism>